<evidence type="ECO:0000313" key="2">
    <source>
        <dbReference type="EMBL" id="SLN30469.1"/>
    </source>
</evidence>
<dbReference type="EMBL" id="FWFZ01000004">
    <property type="protein sequence ID" value="SLN30469.1"/>
    <property type="molecule type" value="Genomic_DNA"/>
</dbReference>
<sequence>MTAAAMGLALSTPALAQNNLCLPREVLVSPLAESYSEELPGRGMRQESSIFEVFRNEDGGSWTIL</sequence>
<keyword evidence="3" id="KW-1185">Reference proteome</keyword>
<protein>
    <submittedName>
        <fullName evidence="2">Uncharacterized protein</fullName>
    </submittedName>
</protein>
<dbReference type="AlphaFoldDB" id="A0A1Y5S1H8"/>
<organism evidence="2 3">
    <name type="scientific">Roseisalinus antarcticus</name>
    <dbReference type="NCBI Taxonomy" id="254357"/>
    <lineage>
        <taxon>Bacteria</taxon>
        <taxon>Pseudomonadati</taxon>
        <taxon>Pseudomonadota</taxon>
        <taxon>Alphaproteobacteria</taxon>
        <taxon>Rhodobacterales</taxon>
        <taxon>Roseobacteraceae</taxon>
        <taxon>Roseisalinus</taxon>
    </lineage>
</organism>
<name>A0A1Y5S1H8_9RHOB</name>
<gene>
    <name evidence="2" type="ORF">ROA7023_01037</name>
</gene>
<dbReference type="Proteomes" id="UP000193900">
    <property type="component" value="Unassembled WGS sequence"/>
</dbReference>
<reference evidence="2 3" key="1">
    <citation type="submission" date="2017-03" db="EMBL/GenBank/DDBJ databases">
        <authorList>
            <person name="Afonso C.L."/>
            <person name="Miller P.J."/>
            <person name="Scott M.A."/>
            <person name="Spackman E."/>
            <person name="Goraichik I."/>
            <person name="Dimitrov K.M."/>
            <person name="Suarez D.L."/>
            <person name="Swayne D.E."/>
        </authorList>
    </citation>
    <scope>NUCLEOTIDE SEQUENCE [LARGE SCALE GENOMIC DNA]</scope>
    <source>
        <strain evidence="2 3">CECT 7023</strain>
    </source>
</reference>
<evidence type="ECO:0000313" key="3">
    <source>
        <dbReference type="Proteomes" id="UP000193900"/>
    </source>
</evidence>
<proteinExistence type="predicted"/>
<feature type="chain" id="PRO_5012079752" evidence="1">
    <location>
        <begin position="17"/>
        <end position="65"/>
    </location>
</feature>
<keyword evidence="1" id="KW-0732">Signal</keyword>
<feature type="signal peptide" evidence="1">
    <location>
        <begin position="1"/>
        <end position="16"/>
    </location>
</feature>
<accession>A0A1Y5S1H8</accession>
<evidence type="ECO:0000256" key="1">
    <source>
        <dbReference type="SAM" id="SignalP"/>
    </source>
</evidence>